<organism evidence="3">
    <name type="scientific">Candidatus Methanophaga sp. ANME-1 ERB7</name>
    <dbReference type="NCBI Taxonomy" id="2759913"/>
    <lineage>
        <taxon>Archaea</taxon>
        <taxon>Methanobacteriati</taxon>
        <taxon>Methanobacteriota</taxon>
        <taxon>Stenosarchaea group</taxon>
        <taxon>Methanomicrobia</taxon>
        <taxon>Candidatus Methanophagales</taxon>
        <taxon>Candidatus Methanophagaceae</taxon>
        <taxon>Candidatus Methanophaga</taxon>
    </lineage>
</organism>
<evidence type="ECO:0000256" key="1">
    <source>
        <dbReference type="SAM" id="Phobius"/>
    </source>
</evidence>
<sequence>MASAGVVFDGSPGTAAPPATLGPYTMTQFPADPTSLGTVLSSIPSPLGGSLGFIGDVKHYRVGSGWATWSHGYTGDIYYTRGATSLTLTMPPDTGAFYFYAEPNPFATFLITATADDGTTSGPIAVTGHSGAKYYGFYGTAGSNIVSIDVSSSVDFAVGEFGIESPPVDIPEFASVAIPVISIIGLMFLFQRRKGK</sequence>
<keyword evidence="1" id="KW-0812">Transmembrane</keyword>
<dbReference type="AlphaFoldDB" id="A0A7G9Z8J4"/>
<feature type="domain" description="PEF-CTERM protein sorting" evidence="2">
    <location>
        <begin position="170"/>
        <end position="194"/>
    </location>
</feature>
<keyword evidence="1" id="KW-1133">Transmembrane helix</keyword>
<dbReference type="EMBL" id="MT631661">
    <property type="protein sequence ID" value="QNO56578.1"/>
    <property type="molecule type" value="Genomic_DNA"/>
</dbReference>
<reference evidence="3" key="1">
    <citation type="submission" date="2020-06" db="EMBL/GenBank/DDBJ databases">
        <title>Unique genomic features of the anaerobic methanotrophic archaea.</title>
        <authorList>
            <person name="Chadwick G.L."/>
            <person name="Skennerton C.T."/>
            <person name="Laso-Perez R."/>
            <person name="Leu A.O."/>
            <person name="Speth D.R."/>
            <person name="Yu H."/>
            <person name="Morgan-Lang C."/>
            <person name="Hatzenpichler R."/>
            <person name="Goudeau D."/>
            <person name="Malmstrom R."/>
            <person name="Brazelton W.J."/>
            <person name="Woyke T."/>
            <person name="Hallam S.J."/>
            <person name="Tyson G.W."/>
            <person name="Wegener G."/>
            <person name="Boetius A."/>
            <person name="Orphan V."/>
        </authorList>
    </citation>
    <scope>NUCLEOTIDE SEQUENCE</scope>
</reference>
<dbReference type="InterPro" id="IPR017474">
    <property type="entry name" value="PEF_CTERM_C"/>
</dbReference>
<protein>
    <recommendedName>
        <fullName evidence="2">PEF-CTERM protein sorting domain-containing protein</fullName>
    </recommendedName>
</protein>
<keyword evidence="1" id="KW-0472">Membrane</keyword>
<evidence type="ECO:0000259" key="2">
    <source>
        <dbReference type="Pfam" id="PF26596"/>
    </source>
</evidence>
<accession>A0A7G9Z8J4</accession>
<feature type="transmembrane region" description="Helical" evidence="1">
    <location>
        <begin position="173"/>
        <end position="190"/>
    </location>
</feature>
<dbReference type="NCBIfam" id="TIGR03024">
    <property type="entry name" value="arch_PEF_CTERM"/>
    <property type="match status" value="1"/>
</dbReference>
<name>A0A7G9Z8J4_9EURY</name>
<dbReference type="Pfam" id="PF26596">
    <property type="entry name" value="PEF-CTERM_ARCH"/>
    <property type="match status" value="1"/>
</dbReference>
<evidence type="ECO:0000313" key="3">
    <source>
        <dbReference type="EMBL" id="QNO56578.1"/>
    </source>
</evidence>
<gene>
    <name evidence="3" type="ORF">DBGJEDGB_00010</name>
</gene>
<proteinExistence type="predicted"/>